<proteinExistence type="predicted"/>
<reference evidence="2 3" key="1">
    <citation type="submission" date="2019-10" db="EMBL/GenBank/DDBJ databases">
        <title>Nocardia macrotermitis sp. nov. and Nocardia aurantia sp. nov., isolated from the gut of fungus growing-termite Macrotermes natalensis.</title>
        <authorList>
            <person name="Benndorf R."/>
            <person name="Schwitalla J."/>
            <person name="Martin K."/>
            <person name="De Beer W."/>
            <person name="Kaster A.-K."/>
            <person name="Vollmers J."/>
            <person name="Poulsen M."/>
            <person name="Beemelmanns C."/>
        </authorList>
    </citation>
    <scope>NUCLEOTIDE SEQUENCE [LARGE SCALE GENOMIC DNA]</scope>
    <source>
        <strain evidence="2 3">RB20</strain>
    </source>
</reference>
<gene>
    <name evidence="2" type="ORF">NRB20_72070</name>
</gene>
<feature type="region of interest" description="Disordered" evidence="1">
    <location>
        <begin position="1"/>
        <end position="58"/>
    </location>
</feature>
<dbReference type="RefSeq" id="WP_194290126.1">
    <property type="nucleotide sequence ID" value="NZ_WEGK01000027.1"/>
</dbReference>
<dbReference type="Proteomes" id="UP000438448">
    <property type="component" value="Unassembled WGS sequence"/>
</dbReference>
<evidence type="ECO:0000256" key="1">
    <source>
        <dbReference type="SAM" id="MobiDB-lite"/>
    </source>
</evidence>
<comment type="caution">
    <text evidence="2">The sequence shown here is derived from an EMBL/GenBank/DDBJ whole genome shotgun (WGS) entry which is preliminary data.</text>
</comment>
<accession>A0A7K0DH04</accession>
<keyword evidence="3" id="KW-1185">Reference proteome</keyword>
<name>A0A7K0DH04_9NOCA</name>
<organism evidence="2 3">
    <name type="scientific">Nocardia macrotermitis</name>
    <dbReference type="NCBI Taxonomy" id="2585198"/>
    <lineage>
        <taxon>Bacteria</taxon>
        <taxon>Bacillati</taxon>
        <taxon>Actinomycetota</taxon>
        <taxon>Actinomycetes</taxon>
        <taxon>Mycobacteriales</taxon>
        <taxon>Nocardiaceae</taxon>
        <taxon>Nocardia</taxon>
    </lineage>
</organism>
<dbReference type="EMBL" id="WEGK01000027">
    <property type="protein sequence ID" value="MQY24074.1"/>
    <property type="molecule type" value="Genomic_DNA"/>
</dbReference>
<dbReference type="AlphaFoldDB" id="A0A7K0DH04"/>
<evidence type="ECO:0000313" key="2">
    <source>
        <dbReference type="EMBL" id="MQY24074.1"/>
    </source>
</evidence>
<protein>
    <submittedName>
        <fullName evidence="2">Uncharacterized protein</fullName>
    </submittedName>
</protein>
<evidence type="ECO:0000313" key="3">
    <source>
        <dbReference type="Proteomes" id="UP000438448"/>
    </source>
</evidence>
<sequence>MGVIGEMFPGRKLTDEDSEAGDGQPHRPRLEFDLDGGVVRLPARPRSAEQGVRDGESE</sequence>